<organism evidence="1 2">
    <name type="scientific">Stentor coeruleus</name>
    <dbReference type="NCBI Taxonomy" id="5963"/>
    <lineage>
        <taxon>Eukaryota</taxon>
        <taxon>Sar</taxon>
        <taxon>Alveolata</taxon>
        <taxon>Ciliophora</taxon>
        <taxon>Postciliodesmatophora</taxon>
        <taxon>Heterotrichea</taxon>
        <taxon>Heterotrichida</taxon>
        <taxon>Stentoridae</taxon>
        <taxon>Stentor</taxon>
    </lineage>
</organism>
<evidence type="ECO:0000313" key="2">
    <source>
        <dbReference type="Proteomes" id="UP000187209"/>
    </source>
</evidence>
<accession>A0A1R2CNM6</accession>
<dbReference type="Proteomes" id="UP000187209">
    <property type="component" value="Unassembled WGS sequence"/>
</dbReference>
<dbReference type="OrthoDB" id="326821at2759"/>
<protein>
    <submittedName>
        <fullName evidence="1">Uncharacterized protein</fullName>
    </submittedName>
</protein>
<dbReference type="AlphaFoldDB" id="A0A1R2CNM6"/>
<evidence type="ECO:0000313" key="1">
    <source>
        <dbReference type="EMBL" id="OMJ90618.1"/>
    </source>
</evidence>
<name>A0A1R2CNM6_9CILI</name>
<reference evidence="1 2" key="1">
    <citation type="submission" date="2016-11" db="EMBL/GenBank/DDBJ databases">
        <title>The macronuclear genome of Stentor coeruleus: a giant cell with tiny introns.</title>
        <authorList>
            <person name="Slabodnick M."/>
            <person name="Ruby J.G."/>
            <person name="Reiff S.B."/>
            <person name="Swart E.C."/>
            <person name="Gosai S."/>
            <person name="Prabakaran S."/>
            <person name="Witkowska E."/>
            <person name="Larue G.E."/>
            <person name="Fisher S."/>
            <person name="Freeman R.M."/>
            <person name="Gunawardena J."/>
            <person name="Chu W."/>
            <person name="Stover N.A."/>
            <person name="Gregory B.D."/>
            <person name="Nowacki M."/>
            <person name="Derisi J."/>
            <person name="Roy S.W."/>
            <person name="Marshall W.F."/>
            <person name="Sood P."/>
        </authorList>
    </citation>
    <scope>NUCLEOTIDE SEQUENCE [LARGE SCALE GENOMIC DNA]</scope>
    <source>
        <strain evidence="1">WM001</strain>
    </source>
</reference>
<keyword evidence="2" id="KW-1185">Reference proteome</keyword>
<proteinExistence type="predicted"/>
<sequence>MGSCRSKEEIISPLDKIKTPSQIILKETLSGYVEILLQDYEKILTQKIVPSNPQTMHEFDKIIKFTIQKALQKYKDMTINFSSKEDVQEEIKNYRLYLISKCKLKEGYFRFINNYHSFEFVYELKKNLIQELNDEKLTVTECVSEYKKLAKGSYLLEGLQDLHDAVELPLEKRLKFITNKANTIRQELEDNRNQLLRI</sequence>
<comment type="caution">
    <text evidence="1">The sequence shown here is derived from an EMBL/GenBank/DDBJ whole genome shotgun (WGS) entry which is preliminary data.</text>
</comment>
<gene>
    <name evidence="1" type="ORF">SteCoe_7017</name>
</gene>
<dbReference type="EMBL" id="MPUH01000099">
    <property type="protein sequence ID" value="OMJ90618.1"/>
    <property type="molecule type" value="Genomic_DNA"/>
</dbReference>